<reference evidence="1 2" key="1">
    <citation type="submission" date="2016-11" db="EMBL/GenBank/DDBJ databases">
        <title>Draft Genome Sequences of Nine Cyanobacterial Strains from Diverse Habitats.</title>
        <authorList>
            <person name="Zhu T."/>
            <person name="Hou S."/>
            <person name="Lu X."/>
            <person name="Hess W.R."/>
        </authorList>
    </citation>
    <scope>NUCLEOTIDE SEQUENCE [LARGE SCALE GENOMIC DNA]</scope>
    <source>
        <strain evidence="1 2">IAM M-71</strain>
    </source>
</reference>
<name>A0A1U7IP32_9CYAN</name>
<dbReference type="AlphaFoldDB" id="A0A1U7IP32"/>
<protein>
    <submittedName>
        <fullName evidence="1">Uncharacterized protein</fullName>
    </submittedName>
</protein>
<proteinExistence type="predicted"/>
<dbReference type="EMBL" id="MRCE01000006">
    <property type="protein sequence ID" value="OKH39066.1"/>
    <property type="molecule type" value="Genomic_DNA"/>
</dbReference>
<gene>
    <name evidence="1" type="ORF">NIES2119_08020</name>
</gene>
<dbReference type="STRING" id="454136.NIES2119_08020"/>
<dbReference type="Proteomes" id="UP000185860">
    <property type="component" value="Unassembled WGS sequence"/>
</dbReference>
<evidence type="ECO:0000313" key="1">
    <source>
        <dbReference type="EMBL" id="OKH39066.1"/>
    </source>
</evidence>
<accession>A0A1U7IP32</accession>
<organism evidence="1 2">
    <name type="scientific">[Phormidium ambiguum] IAM M-71</name>
    <dbReference type="NCBI Taxonomy" id="454136"/>
    <lineage>
        <taxon>Bacteria</taxon>
        <taxon>Bacillati</taxon>
        <taxon>Cyanobacteriota</taxon>
        <taxon>Cyanophyceae</taxon>
        <taxon>Oscillatoriophycideae</taxon>
        <taxon>Aerosakkonematales</taxon>
        <taxon>Aerosakkonemataceae</taxon>
        <taxon>Floridanema</taxon>
    </lineage>
</organism>
<evidence type="ECO:0000313" key="2">
    <source>
        <dbReference type="Proteomes" id="UP000185860"/>
    </source>
</evidence>
<comment type="caution">
    <text evidence="1">The sequence shown here is derived from an EMBL/GenBank/DDBJ whole genome shotgun (WGS) entry which is preliminary data.</text>
</comment>
<sequence>MSSPMENINADYEDEFCRTCGCPLYIPNPPQAGAWYCDNPNCPDCDESVFEREELEEWYREQDLRMFYEED</sequence>